<evidence type="ECO:0000313" key="2">
    <source>
        <dbReference type="Proteomes" id="UP000008144"/>
    </source>
</evidence>
<name>H2XWC9_CIOIN</name>
<dbReference type="Ensembl" id="ENSCINT00000030680.1">
    <property type="protein sequence ID" value="ENSCINP00000033963.1"/>
    <property type="gene ID" value="ENSCING00000018752.1"/>
</dbReference>
<dbReference type="AlphaFoldDB" id="H2XWC9"/>
<protein>
    <submittedName>
        <fullName evidence="1">Uncharacterized protein</fullName>
    </submittedName>
</protein>
<organism evidence="1 2">
    <name type="scientific">Ciona intestinalis</name>
    <name type="common">Transparent sea squirt</name>
    <name type="synonym">Ascidia intestinalis</name>
    <dbReference type="NCBI Taxonomy" id="7719"/>
    <lineage>
        <taxon>Eukaryota</taxon>
        <taxon>Metazoa</taxon>
        <taxon>Chordata</taxon>
        <taxon>Tunicata</taxon>
        <taxon>Ascidiacea</taxon>
        <taxon>Phlebobranchia</taxon>
        <taxon>Cionidae</taxon>
        <taxon>Ciona</taxon>
    </lineage>
</organism>
<keyword evidence="2" id="KW-1185">Reference proteome</keyword>
<reference evidence="1" key="3">
    <citation type="submission" date="2025-08" db="UniProtKB">
        <authorList>
            <consortium name="Ensembl"/>
        </authorList>
    </citation>
    <scope>IDENTIFICATION</scope>
</reference>
<dbReference type="HOGENOM" id="CLU_3279192_0_0_1"/>
<reference evidence="1" key="2">
    <citation type="journal article" date="2008" name="Genome Biol.">
        <title>Improved genome assembly and evidence-based global gene model set for the chordate Ciona intestinalis: new insight into intron and operon populations.</title>
        <authorList>
            <person name="Satou Y."/>
            <person name="Mineta K."/>
            <person name="Ogasawara M."/>
            <person name="Sasakura Y."/>
            <person name="Shoguchi E."/>
            <person name="Ueno K."/>
            <person name="Yamada L."/>
            <person name="Matsumoto J."/>
            <person name="Wasserscheid J."/>
            <person name="Dewar K."/>
            <person name="Wiley G.B."/>
            <person name="Macmil S.L."/>
            <person name="Roe B.A."/>
            <person name="Zeller R.W."/>
            <person name="Hastings K.E."/>
            <person name="Lemaire P."/>
            <person name="Lindquist E."/>
            <person name="Endo T."/>
            <person name="Hotta K."/>
            <person name="Inaba K."/>
        </authorList>
    </citation>
    <scope>NUCLEOTIDE SEQUENCE [LARGE SCALE GENOMIC DNA]</scope>
    <source>
        <strain evidence="1">wild type</strain>
    </source>
</reference>
<accession>H2XWC9</accession>
<reference evidence="1" key="4">
    <citation type="submission" date="2025-09" db="UniProtKB">
        <authorList>
            <consortium name="Ensembl"/>
        </authorList>
    </citation>
    <scope>IDENTIFICATION</scope>
</reference>
<evidence type="ECO:0000313" key="1">
    <source>
        <dbReference type="Ensembl" id="ENSCINP00000033963.1"/>
    </source>
</evidence>
<dbReference type="EMBL" id="EAAA01001115">
    <property type="status" value="NOT_ANNOTATED_CDS"/>
    <property type="molecule type" value="Genomic_DNA"/>
</dbReference>
<dbReference type="InParanoid" id="H2XWC9"/>
<proteinExistence type="predicted"/>
<sequence>MLTKVTLLTKAPYPPLTSIQVGQTGTGVSSYIRTNGHRTVS</sequence>
<dbReference type="Proteomes" id="UP000008144">
    <property type="component" value="Chromosome 13"/>
</dbReference>
<reference evidence="2" key="1">
    <citation type="journal article" date="2002" name="Science">
        <title>The draft genome of Ciona intestinalis: insights into chordate and vertebrate origins.</title>
        <authorList>
            <person name="Dehal P."/>
            <person name="Satou Y."/>
            <person name="Campbell R.K."/>
            <person name="Chapman J."/>
            <person name="Degnan B."/>
            <person name="De Tomaso A."/>
            <person name="Davidson B."/>
            <person name="Di Gregorio A."/>
            <person name="Gelpke M."/>
            <person name="Goodstein D.M."/>
            <person name="Harafuji N."/>
            <person name="Hastings K.E."/>
            <person name="Ho I."/>
            <person name="Hotta K."/>
            <person name="Huang W."/>
            <person name="Kawashima T."/>
            <person name="Lemaire P."/>
            <person name="Martinez D."/>
            <person name="Meinertzhagen I.A."/>
            <person name="Necula S."/>
            <person name="Nonaka M."/>
            <person name="Putnam N."/>
            <person name="Rash S."/>
            <person name="Saiga H."/>
            <person name="Satake M."/>
            <person name="Terry A."/>
            <person name="Yamada L."/>
            <person name="Wang H.G."/>
            <person name="Awazu S."/>
            <person name="Azumi K."/>
            <person name="Boore J."/>
            <person name="Branno M."/>
            <person name="Chin-Bow S."/>
            <person name="DeSantis R."/>
            <person name="Doyle S."/>
            <person name="Francino P."/>
            <person name="Keys D.N."/>
            <person name="Haga S."/>
            <person name="Hayashi H."/>
            <person name="Hino K."/>
            <person name="Imai K.S."/>
            <person name="Inaba K."/>
            <person name="Kano S."/>
            <person name="Kobayashi K."/>
            <person name="Kobayashi M."/>
            <person name="Lee B.I."/>
            <person name="Makabe K.W."/>
            <person name="Manohar C."/>
            <person name="Matassi G."/>
            <person name="Medina M."/>
            <person name="Mochizuki Y."/>
            <person name="Mount S."/>
            <person name="Morishita T."/>
            <person name="Miura S."/>
            <person name="Nakayama A."/>
            <person name="Nishizaka S."/>
            <person name="Nomoto H."/>
            <person name="Ohta F."/>
            <person name="Oishi K."/>
            <person name="Rigoutsos I."/>
            <person name="Sano M."/>
            <person name="Sasaki A."/>
            <person name="Sasakura Y."/>
            <person name="Shoguchi E."/>
            <person name="Shin-i T."/>
            <person name="Spagnuolo A."/>
            <person name="Stainier D."/>
            <person name="Suzuki M.M."/>
            <person name="Tassy O."/>
            <person name="Takatori N."/>
            <person name="Tokuoka M."/>
            <person name="Yagi K."/>
            <person name="Yoshizaki F."/>
            <person name="Wada S."/>
            <person name="Zhang C."/>
            <person name="Hyatt P.D."/>
            <person name="Larimer F."/>
            <person name="Detter C."/>
            <person name="Doggett N."/>
            <person name="Glavina T."/>
            <person name="Hawkins T."/>
            <person name="Richardson P."/>
            <person name="Lucas S."/>
            <person name="Kohara Y."/>
            <person name="Levine M."/>
            <person name="Satoh N."/>
            <person name="Rokhsar D.S."/>
        </authorList>
    </citation>
    <scope>NUCLEOTIDE SEQUENCE [LARGE SCALE GENOMIC DNA]</scope>
</reference>